<dbReference type="InterPro" id="IPR007922">
    <property type="entry name" value="DciA-like"/>
</dbReference>
<proteinExistence type="predicted"/>
<reference evidence="1" key="2">
    <citation type="journal article" date="2021" name="PeerJ">
        <title>Extensive microbial diversity within the chicken gut microbiome revealed by metagenomics and culture.</title>
        <authorList>
            <person name="Gilroy R."/>
            <person name="Ravi A."/>
            <person name="Getino M."/>
            <person name="Pursley I."/>
            <person name="Horton D.L."/>
            <person name="Alikhan N.F."/>
            <person name="Baker D."/>
            <person name="Gharbi K."/>
            <person name="Hall N."/>
            <person name="Watson M."/>
            <person name="Adriaenssens E.M."/>
            <person name="Foster-Nyarko E."/>
            <person name="Jarju S."/>
            <person name="Secka A."/>
            <person name="Antonio M."/>
            <person name="Oren A."/>
            <person name="Chaudhuri R.R."/>
            <person name="La Ragione R."/>
            <person name="Hildebrand F."/>
            <person name="Pallen M.J."/>
        </authorList>
    </citation>
    <scope>NUCLEOTIDE SEQUENCE</scope>
    <source>
        <strain evidence="1">CHK136-897</strain>
    </source>
</reference>
<accession>A0A9D1SMN7</accession>
<dbReference type="Proteomes" id="UP000824142">
    <property type="component" value="Unassembled WGS sequence"/>
</dbReference>
<gene>
    <name evidence="1" type="ORF">IAC63_04285</name>
</gene>
<dbReference type="AlphaFoldDB" id="A0A9D1SMN7"/>
<evidence type="ECO:0000313" key="1">
    <source>
        <dbReference type="EMBL" id="HIU65826.1"/>
    </source>
</evidence>
<evidence type="ECO:0000313" key="2">
    <source>
        <dbReference type="Proteomes" id="UP000824142"/>
    </source>
</evidence>
<name>A0A9D1SMN7_9PROT</name>
<protein>
    <submittedName>
        <fullName evidence="1">DUF721 domain-containing protein</fullName>
    </submittedName>
</protein>
<comment type="caution">
    <text evidence="1">The sequence shown here is derived from an EMBL/GenBank/DDBJ whole genome shotgun (WGS) entry which is preliminary data.</text>
</comment>
<reference evidence="1" key="1">
    <citation type="submission" date="2020-10" db="EMBL/GenBank/DDBJ databases">
        <authorList>
            <person name="Gilroy R."/>
        </authorList>
    </citation>
    <scope>NUCLEOTIDE SEQUENCE</scope>
    <source>
        <strain evidence="1">CHK136-897</strain>
    </source>
</reference>
<sequence length="109" mass="12464">MSNQQNDFNKRSKRPQTIASAMGDLMRMFGIRASDADLVKRWDKIMGPEISSIASIASIKKMKDGNFNITLRPNNPAFTLQLSYMTEEIKEKINKYFGRDAVAKISFRK</sequence>
<dbReference type="Pfam" id="PF05258">
    <property type="entry name" value="DciA"/>
    <property type="match status" value="1"/>
</dbReference>
<dbReference type="EMBL" id="DVNO01000036">
    <property type="protein sequence ID" value="HIU65826.1"/>
    <property type="molecule type" value="Genomic_DNA"/>
</dbReference>
<organism evidence="1 2">
    <name type="scientific">Candidatus Enterousia avicola</name>
    <dbReference type="NCBI Taxonomy" id="2840787"/>
    <lineage>
        <taxon>Bacteria</taxon>
        <taxon>Pseudomonadati</taxon>
        <taxon>Pseudomonadota</taxon>
        <taxon>Alphaproteobacteria</taxon>
        <taxon>Candidatus Enterousia</taxon>
    </lineage>
</organism>